<dbReference type="Gene3D" id="3.40.50.1820">
    <property type="entry name" value="alpha/beta hydrolase"/>
    <property type="match status" value="1"/>
</dbReference>
<comment type="caution">
    <text evidence="2">The sequence shown here is derived from an EMBL/GenBank/DDBJ whole genome shotgun (WGS) entry which is preliminary data.</text>
</comment>
<keyword evidence="3" id="KW-1185">Reference proteome</keyword>
<dbReference type="Pfam" id="PF02129">
    <property type="entry name" value="Peptidase_S15"/>
    <property type="match status" value="1"/>
</dbReference>
<organism evidence="2 3">
    <name type="scientific">Polyangium jinanense</name>
    <dbReference type="NCBI Taxonomy" id="2829994"/>
    <lineage>
        <taxon>Bacteria</taxon>
        <taxon>Pseudomonadati</taxon>
        <taxon>Myxococcota</taxon>
        <taxon>Polyangia</taxon>
        <taxon>Polyangiales</taxon>
        <taxon>Polyangiaceae</taxon>
        <taxon>Polyangium</taxon>
    </lineage>
</organism>
<gene>
    <name evidence="2" type="ORF">KEG57_23940</name>
</gene>
<dbReference type="EMBL" id="JAGTJJ010000014">
    <property type="protein sequence ID" value="MDC3983580.1"/>
    <property type="molecule type" value="Genomic_DNA"/>
</dbReference>
<feature type="domain" description="Xaa-Pro dipeptidyl-peptidase-like" evidence="1">
    <location>
        <begin position="85"/>
        <end position="251"/>
    </location>
</feature>
<dbReference type="SUPFAM" id="SSF53474">
    <property type="entry name" value="alpha/beta-Hydrolases"/>
    <property type="match status" value="1"/>
</dbReference>
<sequence>MRFFSLVGLFGLLAACGGNEPSGAGGSAGSGGSGAGGAGGGGGSGAITYEFETLGTRSATFDMTTYEATLVAAHRSDGGTSYLMVIPAAKTKAPVIVDMAPYTGIDWTGEEVDTRHATENAGPFSFYPDTDAPLDPPSTENCAYGFVPAETQIQGEAFHLLNGHAVIVAFGRFYAGGDLTDDAADAAAPFHYIAAHAADFDAERIGVHGNSWGGFMALAGIGRRPAGQSIRAVTAANPPTDFVDFYDYWKTTLPAVYPYKDELGFFEGYRRRIEATTGGPPADNEAAFEKWRRDALCEGLDGDVMIPQDDWDTLVPVGQTESFLATCSDKARGLFWRRRTPVDYAAIHLAHGALEQEPGFPSSRTLGFLHLHLSLANESDVVLAYYDDAALRVFFQTVHDAQVDGKDITYASPALADLLDPRVAAYDFGTTQVKAGPDLVSTIVSDIWGTPVTPADLAQGFPAP</sequence>
<evidence type="ECO:0000313" key="3">
    <source>
        <dbReference type="Proteomes" id="UP001151081"/>
    </source>
</evidence>
<dbReference type="InterPro" id="IPR000383">
    <property type="entry name" value="Xaa-Pro-like_dom"/>
</dbReference>
<evidence type="ECO:0000259" key="1">
    <source>
        <dbReference type="Pfam" id="PF02129"/>
    </source>
</evidence>
<dbReference type="PROSITE" id="PS51257">
    <property type="entry name" value="PROKAR_LIPOPROTEIN"/>
    <property type="match status" value="1"/>
</dbReference>
<evidence type="ECO:0000313" key="2">
    <source>
        <dbReference type="EMBL" id="MDC3983580.1"/>
    </source>
</evidence>
<dbReference type="GO" id="GO:0016787">
    <property type="term" value="F:hydrolase activity"/>
    <property type="evidence" value="ECO:0007669"/>
    <property type="project" value="InterPro"/>
</dbReference>
<reference evidence="2 3" key="1">
    <citation type="submission" date="2021-04" db="EMBL/GenBank/DDBJ databases">
        <title>Genome analysis of Polyangium sp.</title>
        <authorList>
            <person name="Li Y."/>
            <person name="Wang J."/>
        </authorList>
    </citation>
    <scope>NUCLEOTIDE SEQUENCE [LARGE SCALE GENOMIC DNA]</scope>
    <source>
        <strain evidence="2 3">SDU14</strain>
    </source>
</reference>
<dbReference type="Proteomes" id="UP001151081">
    <property type="component" value="Unassembled WGS sequence"/>
</dbReference>
<dbReference type="AlphaFoldDB" id="A0A9X3X6M8"/>
<dbReference type="RefSeq" id="WP_272423240.1">
    <property type="nucleotide sequence ID" value="NZ_JAGTJJ010000014.1"/>
</dbReference>
<name>A0A9X3X6M8_9BACT</name>
<protein>
    <submittedName>
        <fullName evidence="2">Prolyl oligopeptidase family serine peptidase</fullName>
    </submittedName>
</protein>
<dbReference type="InterPro" id="IPR029058">
    <property type="entry name" value="AB_hydrolase_fold"/>
</dbReference>
<accession>A0A9X3X6M8</accession>
<proteinExistence type="predicted"/>